<name>A0AAW1DMV9_9HEMI</name>
<comment type="caution">
    <text evidence="2">The sequence shown here is derived from an EMBL/GenBank/DDBJ whole genome shotgun (WGS) entry which is preliminary data.</text>
</comment>
<organism evidence="2 3">
    <name type="scientific">Rhynocoris fuscipes</name>
    <dbReference type="NCBI Taxonomy" id="488301"/>
    <lineage>
        <taxon>Eukaryota</taxon>
        <taxon>Metazoa</taxon>
        <taxon>Ecdysozoa</taxon>
        <taxon>Arthropoda</taxon>
        <taxon>Hexapoda</taxon>
        <taxon>Insecta</taxon>
        <taxon>Pterygota</taxon>
        <taxon>Neoptera</taxon>
        <taxon>Paraneoptera</taxon>
        <taxon>Hemiptera</taxon>
        <taxon>Heteroptera</taxon>
        <taxon>Panheteroptera</taxon>
        <taxon>Cimicomorpha</taxon>
        <taxon>Reduviidae</taxon>
        <taxon>Harpactorinae</taxon>
        <taxon>Harpactorini</taxon>
        <taxon>Rhynocoris</taxon>
    </lineage>
</organism>
<proteinExistence type="predicted"/>
<feature type="compositionally biased region" description="Basic and acidic residues" evidence="1">
    <location>
        <begin position="161"/>
        <end position="175"/>
    </location>
</feature>
<evidence type="ECO:0000256" key="1">
    <source>
        <dbReference type="SAM" id="MobiDB-lite"/>
    </source>
</evidence>
<dbReference type="EMBL" id="JAPXFL010000003">
    <property type="protein sequence ID" value="KAK9509670.1"/>
    <property type="molecule type" value="Genomic_DNA"/>
</dbReference>
<accession>A0AAW1DMV9</accession>
<protein>
    <submittedName>
        <fullName evidence="2">Uncharacterized protein</fullName>
    </submittedName>
</protein>
<feature type="compositionally biased region" description="Low complexity" evidence="1">
    <location>
        <begin position="39"/>
        <end position="53"/>
    </location>
</feature>
<evidence type="ECO:0000313" key="3">
    <source>
        <dbReference type="Proteomes" id="UP001461498"/>
    </source>
</evidence>
<evidence type="ECO:0000313" key="2">
    <source>
        <dbReference type="EMBL" id="KAK9509670.1"/>
    </source>
</evidence>
<gene>
    <name evidence="2" type="ORF">O3M35_006933</name>
</gene>
<keyword evidence="3" id="KW-1185">Reference proteome</keyword>
<reference evidence="2 3" key="1">
    <citation type="submission" date="2022-12" db="EMBL/GenBank/DDBJ databases">
        <title>Chromosome-level genome assembly of true bugs.</title>
        <authorList>
            <person name="Ma L."/>
            <person name="Li H."/>
        </authorList>
    </citation>
    <scope>NUCLEOTIDE SEQUENCE [LARGE SCALE GENOMIC DNA]</scope>
    <source>
        <strain evidence="2">Lab_2022b</strain>
    </source>
</reference>
<feature type="compositionally biased region" description="Polar residues" evidence="1">
    <location>
        <begin position="65"/>
        <end position="78"/>
    </location>
</feature>
<dbReference type="AlphaFoldDB" id="A0AAW1DMV9"/>
<feature type="region of interest" description="Disordered" evidence="1">
    <location>
        <begin position="38"/>
        <end position="219"/>
    </location>
</feature>
<feature type="compositionally biased region" description="Polar residues" evidence="1">
    <location>
        <begin position="122"/>
        <end position="131"/>
    </location>
</feature>
<sequence>METASRGVSHNDSAMVSLLTQFMSAREKQNVHAYKRIVNANDNNNDNNDKNAASTRGGVPELHVSNVNGKPQSKSNGHVSPATHDNVKTEATFVRSPSEAAARFRAAHTSGPVSIPLHHLKNTNTATSNKSHFNDNHNLTENDYCTPQKESDTNVTNNTGDKVRPVRRGSREDHMISLQTPKHPHESPQSKKTPNSNNDNKEVNANDMKEKNVLNGERK</sequence>
<dbReference type="Proteomes" id="UP001461498">
    <property type="component" value="Unassembled WGS sequence"/>
</dbReference>
<feature type="compositionally biased region" description="Basic and acidic residues" evidence="1">
    <location>
        <begin position="199"/>
        <end position="219"/>
    </location>
</feature>